<dbReference type="Proteomes" id="UP000550707">
    <property type="component" value="Unassembled WGS sequence"/>
</dbReference>
<reference evidence="2 3" key="1">
    <citation type="journal article" date="2020" name="Nature">
        <title>Six reference-quality genomes reveal evolution of bat adaptations.</title>
        <authorList>
            <person name="Jebb D."/>
            <person name="Huang Z."/>
            <person name="Pippel M."/>
            <person name="Hughes G.M."/>
            <person name="Lavrichenko K."/>
            <person name="Devanna P."/>
            <person name="Winkler S."/>
            <person name="Jermiin L.S."/>
            <person name="Skirmuntt E.C."/>
            <person name="Katzourakis A."/>
            <person name="Burkitt-Gray L."/>
            <person name="Ray D.A."/>
            <person name="Sullivan K.A.M."/>
            <person name="Roscito J.G."/>
            <person name="Kirilenko B.M."/>
            <person name="Davalos L.M."/>
            <person name="Corthals A.P."/>
            <person name="Power M.L."/>
            <person name="Jones G."/>
            <person name="Ransome R.D."/>
            <person name="Dechmann D.K.N."/>
            <person name="Locatelli A.G."/>
            <person name="Puechmaille S.J."/>
            <person name="Fedrigo O."/>
            <person name="Jarvis E.D."/>
            <person name="Hiller M."/>
            <person name="Vernes S.C."/>
            <person name="Myers E.W."/>
            <person name="Teeling E.C."/>
        </authorList>
    </citation>
    <scope>NUCLEOTIDE SEQUENCE [LARGE SCALE GENOMIC DNA]</scope>
    <source>
        <strain evidence="2">MMolMol1</strain>
        <tissue evidence="2">Muscle</tissue>
    </source>
</reference>
<keyword evidence="3" id="KW-1185">Reference proteome</keyword>
<dbReference type="AlphaFoldDB" id="A0A7J8HZY6"/>
<proteinExistence type="predicted"/>
<dbReference type="InParanoid" id="A0A7J8HZY6"/>
<comment type="caution">
    <text evidence="2">The sequence shown here is derived from an EMBL/GenBank/DDBJ whole genome shotgun (WGS) entry which is preliminary data.</text>
</comment>
<accession>A0A7J8HZY6</accession>
<name>A0A7J8HZY6_MOLMO</name>
<evidence type="ECO:0000313" key="2">
    <source>
        <dbReference type="EMBL" id="KAF6477867.1"/>
    </source>
</evidence>
<protein>
    <submittedName>
        <fullName evidence="2">Uncharacterized protein</fullName>
    </submittedName>
</protein>
<evidence type="ECO:0000256" key="1">
    <source>
        <dbReference type="SAM" id="MobiDB-lite"/>
    </source>
</evidence>
<feature type="region of interest" description="Disordered" evidence="1">
    <location>
        <begin position="15"/>
        <end position="39"/>
    </location>
</feature>
<gene>
    <name evidence="2" type="ORF">HJG59_010773</name>
</gene>
<organism evidence="2 3">
    <name type="scientific">Molossus molossus</name>
    <name type="common">Pallas' mastiff bat</name>
    <name type="synonym">Vespertilio molossus</name>
    <dbReference type="NCBI Taxonomy" id="27622"/>
    <lineage>
        <taxon>Eukaryota</taxon>
        <taxon>Metazoa</taxon>
        <taxon>Chordata</taxon>
        <taxon>Craniata</taxon>
        <taxon>Vertebrata</taxon>
        <taxon>Euteleostomi</taxon>
        <taxon>Mammalia</taxon>
        <taxon>Eutheria</taxon>
        <taxon>Laurasiatheria</taxon>
        <taxon>Chiroptera</taxon>
        <taxon>Yangochiroptera</taxon>
        <taxon>Molossidae</taxon>
        <taxon>Molossus</taxon>
    </lineage>
</organism>
<sequence length="133" mass="14750">MPSESEDAWMAAEVTGRKFQGLRRENDPTEKRWPRSRPSASLSQAALSLLLLRPQPAVPGSAACALSHRPRRGARLRELRTRGRLQVRLGLHSQDTSAWASRPVVLTDVSVVQLLLLNGCHSHLRSIIITTSQ</sequence>
<dbReference type="EMBL" id="JACASF010000005">
    <property type="protein sequence ID" value="KAF6477867.1"/>
    <property type="molecule type" value="Genomic_DNA"/>
</dbReference>
<feature type="compositionally biased region" description="Basic and acidic residues" evidence="1">
    <location>
        <begin position="22"/>
        <end position="33"/>
    </location>
</feature>
<evidence type="ECO:0000313" key="3">
    <source>
        <dbReference type="Proteomes" id="UP000550707"/>
    </source>
</evidence>